<name>A0A8T9BJM0_9HELO</name>
<dbReference type="Proteomes" id="UP000469559">
    <property type="component" value="Unassembled WGS sequence"/>
</dbReference>
<protein>
    <recommendedName>
        <fullName evidence="2">BTB domain-containing protein</fullName>
    </recommendedName>
</protein>
<dbReference type="OrthoDB" id="194443at2759"/>
<feature type="domain" description="BTB" evidence="2">
    <location>
        <begin position="22"/>
        <end position="95"/>
    </location>
</feature>
<gene>
    <name evidence="3" type="ORF">LARI1_G003408</name>
</gene>
<comment type="caution">
    <text evidence="3">The sequence shown here is derived from an EMBL/GenBank/DDBJ whole genome shotgun (WGS) entry which is preliminary data.</text>
</comment>
<evidence type="ECO:0000313" key="3">
    <source>
        <dbReference type="EMBL" id="TVY19576.1"/>
    </source>
</evidence>
<dbReference type="InterPro" id="IPR000210">
    <property type="entry name" value="BTB/POZ_dom"/>
</dbReference>
<keyword evidence="4" id="KW-1185">Reference proteome</keyword>
<organism evidence="3 4">
    <name type="scientific">Lachnellula arida</name>
    <dbReference type="NCBI Taxonomy" id="1316785"/>
    <lineage>
        <taxon>Eukaryota</taxon>
        <taxon>Fungi</taxon>
        <taxon>Dikarya</taxon>
        <taxon>Ascomycota</taxon>
        <taxon>Pezizomycotina</taxon>
        <taxon>Leotiomycetes</taxon>
        <taxon>Helotiales</taxon>
        <taxon>Lachnaceae</taxon>
        <taxon>Lachnellula</taxon>
    </lineage>
</organism>
<feature type="compositionally biased region" description="Low complexity" evidence="1">
    <location>
        <begin position="254"/>
        <end position="266"/>
    </location>
</feature>
<dbReference type="Gene3D" id="3.30.710.10">
    <property type="entry name" value="Potassium Channel Kv1.1, Chain A"/>
    <property type="match status" value="1"/>
</dbReference>
<dbReference type="AlphaFoldDB" id="A0A8T9BJM0"/>
<feature type="compositionally biased region" description="Polar residues" evidence="1">
    <location>
        <begin position="220"/>
        <end position="241"/>
    </location>
</feature>
<dbReference type="PROSITE" id="PS50097">
    <property type="entry name" value="BTB"/>
    <property type="match status" value="1"/>
</dbReference>
<dbReference type="PANTHER" id="PTHR47843">
    <property type="entry name" value="BTB DOMAIN-CONTAINING PROTEIN-RELATED"/>
    <property type="match status" value="1"/>
</dbReference>
<sequence>MAASHQTQVEYKKLPTLSQPQDTVAVYVRLRKEWPFEKYTIHKNFICYYSGYFDAAFNSSFKEGESQEVYLEDTRPLAFGIFVNWMYTQKLVSIEGPPFLINSESYAFLWVFAEMRMIPMLQNQALRELDQLRVKYGMGGYSVFRFSYENTTNGSPLRRYLVDNWDNRTIDVGDDYPRELLVDLVNSFKSRRQNQPGRLSEAELEQYFVDEEPVRRIRTKSATDITDSPANQASPSDASTSSKRKRDETTTEGSNSRSKNTSNNSI</sequence>
<proteinExistence type="predicted"/>
<feature type="region of interest" description="Disordered" evidence="1">
    <location>
        <begin position="218"/>
        <end position="266"/>
    </location>
</feature>
<dbReference type="EMBL" id="QGMF01000099">
    <property type="protein sequence ID" value="TVY19576.1"/>
    <property type="molecule type" value="Genomic_DNA"/>
</dbReference>
<dbReference type="Pfam" id="PF00651">
    <property type="entry name" value="BTB"/>
    <property type="match status" value="1"/>
</dbReference>
<dbReference type="SUPFAM" id="SSF54695">
    <property type="entry name" value="POZ domain"/>
    <property type="match status" value="1"/>
</dbReference>
<dbReference type="PANTHER" id="PTHR47843:SF2">
    <property type="entry name" value="BTB DOMAIN-CONTAINING PROTEIN"/>
    <property type="match status" value="1"/>
</dbReference>
<accession>A0A8T9BJM0</accession>
<evidence type="ECO:0000256" key="1">
    <source>
        <dbReference type="SAM" id="MobiDB-lite"/>
    </source>
</evidence>
<evidence type="ECO:0000259" key="2">
    <source>
        <dbReference type="PROSITE" id="PS50097"/>
    </source>
</evidence>
<dbReference type="InterPro" id="IPR011333">
    <property type="entry name" value="SKP1/BTB/POZ_sf"/>
</dbReference>
<reference evidence="3 4" key="1">
    <citation type="submission" date="2018-05" db="EMBL/GenBank/DDBJ databases">
        <title>Whole genome sequencing for identification of molecular markers to develop diagnostic detection tools for the regulated plant pathogen Lachnellula willkommii.</title>
        <authorList>
            <person name="Giroux E."/>
            <person name="Bilodeau G."/>
        </authorList>
    </citation>
    <scope>NUCLEOTIDE SEQUENCE [LARGE SCALE GENOMIC DNA]</scope>
    <source>
        <strain evidence="3 4">CBS 203.66</strain>
    </source>
</reference>
<evidence type="ECO:0000313" key="4">
    <source>
        <dbReference type="Proteomes" id="UP000469559"/>
    </source>
</evidence>
<dbReference type="CDD" id="cd18186">
    <property type="entry name" value="BTB_POZ_ZBTB_KLHL-like"/>
    <property type="match status" value="1"/>
</dbReference>